<dbReference type="RefSeq" id="WP_249866711.1">
    <property type="nucleotide sequence ID" value="NZ_JAMGBC010000001.1"/>
</dbReference>
<gene>
    <name evidence="1" type="ORF">LZ519_00035</name>
</gene>
<evidence type="ECO:0000313" key="1">
    <source>
        <dbReference type="EMBL" id="MCL6677713.1"/>
    </source>
</evidence>
<name>A0ABT0RBS9_9SPHN</name>
<sequence>MADDSDYFTRRAVEEEKFAAAAASIAARARHEELALLYWSLANGAAATRLPIIADAVIRPDDIAL</sequence>
<accession>A0ABT0RBS9</accession>
<keyword evidence="2" id="KW-1185">Reference proteome</keyword>
<reference evidence="1" key="1">
    <citation type="submission" date="2022-05" db="EMBL/GenBank/DDBJ databases">
        <authorList>
            <person name="Jo J.-H."/>
            <person name="Im W.-T."/>
        </authorList>
    </citation>
    <scope>NUCLEOTIDE SEQUENCE</scope>
    <source>
        <strain evidence="1">RG327</strain>
    </source>
</reference>
<proteinExistence type="predicted"/>
<dbReference type="Proteomes" id="UP001165343">
    <property type="component" value="Unassembled WGS sequence"/>
</dbReference>
<dbReference type="EMBL" id="JAMGBC010000001">
    <property type="protein sequence ID" value="MCL6677713.1"/>
    <property type="molecule type" value="Genomic_DNA"/>
</dbReference>
<organism evidence="1 2">
    <name type="scientific">Sphingomonas anseongensis</name>
    <dbReference type="NCBI Taxonomy" id="2908207"/>
    <lineage>
        <taxon>Bacteria</taxon>
        <taxon>Pseudomonadati</taxon>
        <taxon>Pseudomonadota</taxon>
        <taxon>Alphaproteobacteria</taxon>
        <taxon>Sphingomonadales</taxon>
        <taxon>Sphingomonadaceae</taxon>
        <taxon>Sphingomonas</taxon>
    </lineage>
</organism>
<comment type="caution">
    <text evidence="1">The sequence shown here is derived from an EMBL/GenBank/DDBJ whole genome shotgun (WGS) entry which is preliminary data.</text>
</comment>
<protein>
    <submittedName>
        <fullName evidence="1">Uncharacterized protein</fullName>
    </submittedName>
</protein>
<evidence type="ECO:0000313" key="2">
    <source>
        <dbReference type="Proteomes" id="UP001165343"/>
    </source>
</evidence>